<name>A0ABS5LDZ5_9BACI</name>
<organism evidence="3 4">
    <name type="scientific">Metabacillus flavus</name>
    <dbReference type="NCBI Taxonomy" id="2823519"/>
    <lineage>
        <taxon>Bacteria</taxon>
        <taxon>Bacillati</taxon>
        <taxon>Bacillota</taxon>
        <taxon>Bacilli</taxon>
        <taxon>Bacillales</taxon>
        <taxon>Bacillaceae</taxon>
        <taxon>Metabacillus</taxon>
    </lineage>
</organism>
<comment type="caution">
    <text evidence="3">The sequence shown here is derived from an EMBL/GenBank/DDBJ whole genome shotgun (WGS) entry which is preliminary data.</text>
</comment>
<evidence type="ECO:0000256" key="1">
    <source>
        <dbReference type="ARBA" id="ARBA00006525"/>
    </source>
</evidence>
<reference evidence="3 4" key="1">
    <citation type="submission" date="2021-04" db="EMBL/GenBank/DDBJ databases">
        <title>Metabacillus sp. strain KIGAM252 whole genome sequence.</title>
        <authorList>
            <person name="Seo M.-J."/>
            <person name="Cho E.-S."/>
            <person name="Hwang C.Y."/>
            <person name="Yoon D.J."/>
        </authorList>
    </citation>
    <scope>NUCLEOTIDE SEQUENCE [LARGE SCALE GENOMIC DNA]</scope>
    <source>
        <strain evidence="3 4">KIGAM252</strain>
    </source>
</reference>
<accession>A0ABS5LDZ5</accession>
<evidence type="ECO:0000259" key="2">
    <source>
        <dbReference type="Pfam" id="PF02481"/>
    </source>
</evidence>
<sequence length="302" mass="33253">MNTIQDKLLLISHCRGIRAAKLRRLYQIDHSFSLLQSLKSSEYLSLGLITPSYYSTFSEDFSSLKLSAIRANLEKHGTHFLTILDPLYPDLLKEIPDPPLFLFCKGNLQLFQHPESLGVAGARQSTPYGREALDKILIPLIKRGFVIVSGLAEGIDTAAHAVCIVNGGRTIAVLGGGFQHIYPFSNRALANEIGRHHLLISEYAPHIKPQKWHFPERNRLISGLGNGTLIAEAKQRSGSLITAQYAMEQGRDVFAIPGRILDCTSDGTNELIKDGAKLVMTAEDILEEFYGIGLKASGTAKE</sequence>
<evidence type="ECO:0000313" key="4">
    <source>
        <dbReference type="Proteomes" id="UP000682403"/>
    </source>
</evidence>
<feature type="domain" description="Smf/DprA SLOG" evidence="2">
    <location>
        <begin position="80"/>
        <end position="289"/>
    </location>
</feature>
<evidence type="ECO:0000313" key="3">
    <source>
        <dbReference type="EMBL" id="MBS2968971.1"/>
    </source>
</evidence>
<dbReference type="Gene3D" id="3.40.50.450">
    <property type="match status" value="1"/>
</dbReference>
<dbReference type="NCBIfam" id="TIGR00732">
    <property type="entry name" value="dprA"/>
    <property type="match status" value="1"/>
</dbReference>
<keyword evidence="4" id="KW-1185">Reference proteome</keyword>
<dbReference type="PANTHER" id="PTHR43022">
    <property type="entry name" value="PROTEIN SMF"/>
    <property type="match status" value="1"/>
</dbReference>
<comment type="similarity">
    <text evidence="1">Belongs to the DprA/Smf family.</text>
</comment>
<dbReference type="PANTHER" id="PTHR43022:SF1">
    <property type="entry name" value="PROTEIN SMF"/>
    <property type="match status" value="1"/>
</dbReference>
<dbReference type="EMBL" id="JAGVRK010000001">
    <property type="protein sequence ID" value="MBS2968971.1"/>
    <property type="molecule type" value="Genomic_DNA"/>
</dbReference>
<dbReference type="Pfam" id="PF02481">
    <property type="entry name" value="DNA_processg_A"/>
    <property type="match status" value="1"/>
</dbReference>
<dbReference type="InterPro" id="IPR057666">
    <property type="entry name" value="DrpA_SLOG"/>
</dbReference>
<dbReference type="SUPFAM" id="SSF102405">
    <property type="entry name" value="MCP/YpsA-like"/>
    <property type="match status" value="1"/>
</dbReference>
<gene>
    <name evidence="3" type="primary">dprA</name>
    <name evidence="3" type="ORF">J9317_09385</name>
</gene>
<dbReference type="InterPro" id="IPR003488">
    <property type="entry name" value="DprA"/>
</dbReference>
<dbReference type="Proteomes" id="UP000682403">
    <property type="component" value="Unassembled WGS sequence"/>
</dbReference>
<proteinExistence type="inferred from homology"/>
<dbReference type="RefSeq" id="WP_211558086.1">
    <property type="nucleotide sequence ID" value="NZ_JAGVRK010000001.1"/>
</dbReference>
<protein>
    <submittedName>
        <fullName evidence="3">DNA-processing protein DprA</fullName>
    </submittedName>
</protein>